<dbReference type="InterPro" id="IPR011009">
    <property type="entry name" value="Kinase-like_dom_sf"/>
</dbReference>
<keyword evidence="3" id="KW-1185">Reference proteome</keyword>
<dbReference type="OrthoDB" id="190089at2759"/>
<dbReference type="EnsemblMetazoa" id="SCAU000750-RA">
    <property type="protein sequence ID" value="SCAU000750-PA"/>
    <property type="gene ID" value="SCAU000750"/>
</dbReference>
<dbReference type="PANTHER" id="PTHR11012:SF6">
    <property type="entry name" value="CHK DOMAIN OV1-RELATED"/>
    <property type="match status" value="1"/>
</dbReference>
<accession>A0A1I8NNZ0</accession>
<proteinExistence type="predicted"/>
<reference evidence="2" key="1">
    <citation type="submission" date="2020-05" db="UniProtKB">
        <authorList>
            <consortium name="EnsemblMetazoa"/>
        </authorList>
    </citation>
    <scope>IDENTIFICATION</scope>
    <source>
        <strain evidence="2">USDA</strain>
    </source>
</reference>
<dbReference type="InterPro" id="IPR004119">
    <property type="entry name" value="EcKL"/>
</dbReference>
<dbReference type="KEGG" id="scac:106087288"/>
<dbReference type="STRING" id="35570.A0A1I8NNZ0"/>
<dbReference type="SMART" id="SM00587">
    <property type="entry name" value="CHK"/>
    <property type="match status" value="1"/>
</dbReference>
<dbReference type="Gene3D" id="3.90.1200.10">
    <property type="match status" value="1"/>
</dbReference>
<gene>
    <name evidence="2" type="primary">106087288</name>
</gene>
<dbReference type="SUPFAM" id="SSF56112">
    <property type="entry name" value="Protein kinase-like (PK-like)"/>
    <property type="match status" value="1"/>
</dbReference>
<dbReference type="Proteomes" id="UP000095300">
    <property type="component" value="Unassembled WGS sequence"/>
</dbReference>
<dbReference type="PANTHER" id="PTHR11012">
    <property type="entry name" value="PROTEIN KINASE-LIKE DOMAIN-CONTAINING"/>
    <property type="match status" value="1"/>
</dbReference>
<dbReference type="Pfam" id="PF02958">
    <property type="entry name" value="EcKL"/>
    <property type="match status" value="1"/>
</dbReference>
<dbReference type="AlphaFoldDB" id="A0A1I8NNZ0"/>
<dbReference type="InterPro" id="IPR015897">
    <property type="entry name" value="CHK_kinase-like"/>
</dbReference>
<protein>
    <recommendedName>
        <fullName evidence="1">CHK kinase-like domain-containing protein</fullName>
    </recommendedName>
</protein>
<evidence type="ECO:0000313" key="2">
    <source>
        <dbReference type="EnsemblMetazoa" id="SCAU000750-PA"/>
    </source>
</evidence>
<evidence type="ECO:0000259" key="1">
    <source>
        <dbReference type="SMART" id="SM00587"/>
    </source>
</evidence>
<dbReference type="VEuPathDB" id="VectorBase:SCAU000750"/>
<organism evidence="2 3">
    <name type="scientific">Stomoxys calcitrans</name>
    <name type="common">Stable fly</name>
    <name type="synonym">Conops calcitrans</name>
    <dbReference type="NCBI Taxonomy" id="35570"/>
    <lineage>
        <taxon>Eukaryota</taxon>
        <taxon>Metazoa</taxon>
        <taxon>Ecdysozoa</taxon>
        <taxon>Arthropoda</taxon>
        <taxon>Hexapoda</taxon>
        <taxon>Insecta</taxon>
        <taxon>Pterygota</taxon>
        <taxon>Neoptera</taxon>
        <taxon>Endopterygota</taxon>
        <taxon>Diptera</taxon>
        <taxon>Brachycera</taxon>
        <taxon>Muscomorpha</taxon>
        <taxon>Muscoidea</taxon>
        <taxon>Muscidae</taxon>
        <taxon>Stomoxys</taxon>
    </lineage>
</organism>
<evidence type="ECO:0000313" key="3">
    <source>
        <dbReference type="Proteomes" id="UP000095300"/>
    </source>
</evidence>
<sequence length="410" mass="47264">MSSHTVPEWLTADLFVSVLEKNVEGFAKIIKFSAETPFAAGENFLSVLWAIEIEVAINDGSTKVVKYMLKVPPTSQQAMQVINMLNMFDREKIIYYELFPAFDEMYRKAGKTTRIAPKSFTLDKDLGFEVVLMEDVRSEGFKNMNRLVGLDMEHTKCALEKLAQFHAASATYIAEKGSLPQIFMEPILKEGILQAFVKAQEPQEKLLLECLPLYKAEHLKEKMRSYQPKYVHEMVKAEKRNLEDFNVLSHGDCWLNNIMFQHDEKGKVLNTLLVDFQAGRITSPAMDLTYFLIGSTCIENKIKYFDYYVQYYHQHLFENLKILSYPKKLPTLRDVHIWMYDFSFMAYTSILKSLPVFLLDPSATADINIDNMMGEKSDGGAMQNAMYTGKSYCQHMEQILPWMANRGYFG</sequence>
<feature type="domain" description="CHK kinase-like" evidence="1">
    <location>
        <begin position="131"/>
        <end position="322"/>
    </location>
</feature>
<name>A0A1I8NNZ0_STOCA</name>